<protein>
    <submittedName>
        <fullName evidence="3">Uncharacterized protein</fullName>
    </submittedName>
</protein>
<dbReference type="EMBL" id="BDGX01000052">
    <property type="protein sequence ID" value="GAV55927.1"/>
    <property type="molecule type" value="Genomic_DNA"/>
</dbReference>
<dbReference type="Proteomes" id="UP000187013">
    <property type="component" value="Unassembled WGS sequence"/>
</dbReference>
<feature type="region of interest" description="Disordered" evidence="2">
    <location>
        <begin position="1"/>
        <end position="90"/>
    </location>
</feature>
<evidence type="ECO:0000256" key="1">
    <source>
        <dbReference type="SAM" id="Coils"/>
    </source>
</evidence>
<evidence type="ECO:0000313" key="4">
    <source>
        <dbReference type="Proteomes" id="UP000187013"/>
    </source>
</evidence>
<gene>
    <name evidence="3" type="ORF">ZYGR_0AZ00990</name>
</gene>
<reference evidence="3 4" key="1">
    <citation type="submission" date="2016-08" db="EMBL/GenBank/DDBJ databases">
        <title>Draft genome sequence of allopolyploid Zygosaccharomyces rouxii.</title>
        <authorList>
            <person name="Watanabe J."/>
            <person name="Uehara K."/>
            <person name="Mogi Y."/>
            <person name="Tsukioka Y."/>
        </authorList>
    </citation>
    <scope>NUCLEOTIDE SEQUENCE [LARGE SCALE GENOMIC DNA]</scope>
    <source>
        <strain evidence="3 4">NBRC 110957</strain>
    </source>
</reference>
<sequence length="166" mass="19772">MVLESKWADAPDEPEPVTPKTTKKQPTSPPPHNNAKRDRKKKYHHEKGRKSPDRPRSQPETIHAHHGNDQPRPNTHPQTRLVFSTKDTDLKDVRVEKVQREKREESPKLDLLKQRIEEQRRILEQKKHKKQQEELLQSFLHSEDKLDWDEDEEDQIIEKLNKSLKV</sequence>
<evidence type="ECO:0000256" key="2">
    <source>
        <dbReference type="SAM" id="MobiDB-lite"/>
    </source>
</evidence>
<dbReference type="AlphaFoldDB" id="A0A1Q3AJL0"/>
<feature type="compositionally biased region" description="Basic and acidic residues" evidence="2">
    <location>
        <begin position="49"/>
        <end position="69"/>
    </location>
</feature>
<feature type="coiled-coil region" evidence="1">
    <location>
        <begin position="109"/>
        <end position="136"/>
    </location>
</feature>
<dbReference type="InterPro" id="IPR020401">
    <property type="entry name" value="mRNA_transport_factor_GFD1"/>
</dbReference>
<feature type="compositionally biased region" description="Basic residues" evidence="2">
    <location>
        <begin position="37"/>
        <end position="48"/>
    </location>
</feature>
<proteinExistence type="predicted"/>
<accession>A0A1Q3AJL0</accession>
<dbReference type="Pfam" id="PF17331">
    <property type="entry name" value="GFD1"/>
    <property type="match status" value="1"/>
</dbReference>
<comment type="caution">
    <text evidence="3">The sequence shown here is derived from an EMBL/GenBank/DDBJ whole genome shotgun (WGS) entry which is preliminary data.</text>
</comment>
<feature type="compositionally biased region" description="Polar residues" evidence="2">
    <location>
        <begin position="71"/>
        <end position="82"/>
    </location>
</feature>
<keyword evidence="1" id="KW-0175">Coiled coil</keyword>
<name>A0A1Q3AJL0_ZYGRO</name>
<evidence type="ECO:0000313" key="3">
    <source>
        <dbReference type="EMBL" id="GAV55927.1"/>
    </source>
</evidence>
<dbReference type="OrthoDB" id="10504592at2759"/>
<organism evidence="3 4">
    <name type="scientific">Zygosaccharomyces rouxii</name>
    <dbReference type="NCBI Taxonomy" id="4956"/>
    <lineage>
        <taxon>Eukaryota</taxon>
        <taxon>Fungi</taxon>
        <taxon>Dikarya</taxon>
        <taxon>Ascomycota</taxon>
        <taxon>Saccharomycotina</taxon>
        <taxon>Saccharomycetes</taxon>
        <taxon>Saccharomycetales</taxon>
        <taxon>Saccharomycetaceae</taxon>
        <taxon>Zygosaccharomyces</taxon>
    </lineage>
</organism>